<sequence>MNMMSEILSDSRTFTSKCTGSYQNWPWADWKEGSCWDLAEAWSWAEVHASSTLEHGDDAVLVKLGHA</sequence>
<protein>
    <submittedName>
        <fullName evidence="1">Uncharacterized protein</fullName>
    </submittedName>
</protein>
<dbReference type="Proteomes" id="UP001341840">
    <property type="component" value="Unassembled WGS sequence"/>
</dbReference>
<gene>
    <name evidence="1" type="ORF">PIB30_043954</name>
</gene>
<reference evidence="1 2" key="1">
    <citation type="journal article" date="2023" name="Plants (Basel)">
        <title>Bridging the Gap: Combining Genomics and Transcriptomics Approaches to Understand Stylosanthes scabra, an Orphan Legume from the Brazilian Caatinga.</title>
        <authorList>
            <person name="Ferreira-Neto J.R.C."/>
            <person name="da Silva M.D."/>
            <person name="Binneck E."/>
            <person name="de Melo N.F."/>
            <person name="da Silva R.H."/>
            <person name="de Melo A.L.T.M."/>
            <person name="Pandolfi V."/>
            <person name="Bustamante F.O."/>
            <person name="Brasileiro-Vidal A.C."/>
            <person name="Benko-Iseppon A.M."/>
        </authorList>
    </citation>
    <scope>NUCLEOTIDE SEQUENCE [LARGE SCALE GENOMIC DNA]</scope>
    <source>
        <tissue evidence="1">Leaves</tissue>
    </source>
</reference>
<name>A0ABU6YEI8_9FABA</name>
<evidence type="ECO:0000313" key="1">
    <source>
        <dbReference type="EMBL" id="MED6208321.1"/>
    </source>
</evidence>
<dbReference type="EMBL" id="JASCZI010241914">
    <property type="protein sequence ID" value="MED6208321.1"/>
    <property type="molecule type" value="Genomic_DNA"/>
</dbReference>
<organism evidence="1 2">
    <name type="scientific">Stylosanthes scabra</name>
    <dbReference type="NCBI Taxonomy" id="79078"/>
    <lineage>
        <taxon>Eukaryota</taxon>
        <taxon>Viridiplantae</taxon>
        <taxon>Streptophyta</taxon>
        <taxon>Embryophyta</taxon>
        <taxon>Tracheophyta</taxon>
        <taxon>Spermatophyta</taxon>
        <taxon>Magnoliopsida</taxon>
        <taxon>eudicotyledons</taxon>
        <taxon>Gunneridae</taxon>
        <taxon>Pentapetalae</taxon>
        <taxon>rosids</taxon>
        <taxon>fabids</taxon>
        <taxon>Fabales</taxon>
        <taxon>Fabaceae</taxon>
        <taxon>Papilionoideae</taxon>
        <taxon>50 kb inversion clade</taxon>
        <taxon>dalbergioids sensu lato</taxon>
        <taxon>Dalbergieae</taxon>
        <taxon>Pterocarpus clade</taxon>
        <taxon>Stylosanthes</taxon>
    </lineage>
</organism>
<accession>A0ABU6YEI8</accession>
<evidence type="ECO:0000313" key="2">
    <source>
        <dbReference type="Proteomes" id="UP001341840"/>
    </source>
</evidence>
<keyword evidence="2" id="KW-1185">Reference proteome</keyword>
<comment type="caution">
    <text evidence="1">The sequence shown here is derived from an EMBL/GenBank/DDBJ whole genome shotgun (WGS) entry which is preliminary data.</text>
</comment>
<proteinExistence type="predicted"/>